<accession>A0A7V1FRF4</accession>
<feature type="domain" description="Photosynthesis system II assembly factor Ycf48/Hcf136-like" evidence="3">
    <location>
        <begin position="86"/>
        <end position="233"/>
    </location>
</feature>
<dbReference type="Gene3D" id="2.130.10.10">
    <property type="entry name" value="YVTN repeat-like/Quinoprotein amine dehydrogenase"/>
    <property type="match status" value="1"/>
</dbReference>
<dbReference type="AlphaFoldDB" id="A0A7V1FRF4"/>
<evidence type="ECO:0000256" key="2">
    <source>
        <dbReference type="ARBA" id="ARBA00023276"/>
    </source>
</evidence>
<reference evidence="4" key="1">
    <citation type="journal article" date="2020" name="mSystems">
        <title>Genome- and Community-Level Interaction Insights into Carbon Utilization and Element Cycling Functions of Hydrothermarchaeota in Hydrothermal Sediment.</title>
        <authorList>
            <person name="Zhou Z."/>
            <person name="Liu Y."/>
            <person name="Xu W."/>
            <person name="Pan J."/>
            <person name="Luo Z.H."/>
            <person name="Li M."/>
        </authorList>
    </citation>
    <scope>NUCLEOTIDE SEQUENCE [LARGE SCALE GENOMIC DNA]</scope>
    <source>
        <strain evidence="4">HyVt-324</strain>
    </source>
</reference>
<dbReference type="Pfam" id="PF14870">
    <property type="entry name" value="PSII_BNR"/>
    <property type="match status" value="1"/>
</dbReference>
<dbReference type="GO" id="GO:0015979">
    <property type="term" value="P:photosynthesis"/>
    <property type="evidence" value="ECO:0007669"/>
    <property type="project" value="UniProtKB-KW"/>
</dbReference>
<dbReference type="EMBL" id="DRFO01000017">
    <property type="protein sequence ID" value="HDZ56355.1"/>
    <property type="molecule type" value="Genomic_DNA"/>
</dbReference>
<evidence type="ECO:0000256" key="1">
    <source>
        <dbReference type="ARBA" id="ARBA00022531"/>
    </source>
</evidence>
<dbReference type="InterPro" id="IPR028203">
    <property type="entry name" value="PSII_CF48-like_dom"/>
</dbReference>
<protein>
    <submittedName>
        <fullName evidence="4">Glycosyl hydrolase</fullName>
    </submittedName>
</protein>
<sequence>MAVDLVQVYFQNELNGWAVGHDSVLLATTDGGLSWKVQLDGRSLVTLLKEHYANASDIDEFEAESMLREVDLGTSTSANPDIMATPFLDVFVKENGEGFVLGAFGMLLRTTDSGATWEPWTEHTENDRRMHLYGIDMQGDQVYVSGEQGLLMRLDREAQRFVQVDTPYTGTFFGVHISDGVLMVYGLRGNLYASRDGGENWQHVDTQQNATLIDAVDGAAAGQVLLVSERGELVRLDTTTLETDLLSVPYAGQVYSSARPDAPGTLIVAQFSGLRKIDMSQFQ</sequence>
<dbReference type="PANTHER" id="PTHR47199">
    <property type="entry name" value="PHOTOSYSTEM II STABILITY/ASSEMBLY FACTOR HCF136, CHLOROPLASTIC"/>
    <property type="match status" value="1"/>
</dbReference>
<proteinExistence type="predicted"/>
<dbReference type="Proteomes" id="UP000885703">
    <property type="component" value="Unassembled WGS sequence"/>
</dbReference>
<organism evidence="4">
    <name type="scientific">Halopseudomonas xinjiangensis</name>
    <dbReference type="NCBI Taxonomy" id="487184"/>
    <lineage>
        <taxon>Bacteria</taxon>
        <taxon>Pseudomonadati</taxon>
        <taxon>Pseudomonadota</taxon>
        <taxon>Gammaproteobacteria</taxon>
        <taxon>Pseudomonadales</taxon>
        <taxon>Pseudomonadaceae</taxon>
        <taxon>Halopseudomonas</taxon>
    </lineage>
</organism>
<dbReference type="InterPro" id="IPR015943">
    <property type="entry name" value="WD40/YVTN_repeat-like_dom_sf"/>
</dbReference>
<dbReference type="SUPFAM" id="SSF110296">
    <property type="entry name" value="Oligoxyloglucan reducing end-specific cellobiohydrolase"/>
    <property type="match status" value="1"/>
</dbReference>
<evidence type="ECO:0000313" key="4">
    <source>
        <dbReference type="EMBL" id="HDZ56355.1"/>
    </source>
</evidence>
<dbReference type="PANTHER" id="PTHR47199:SF2">
    <property type="entry name" value="PHOTOSYSTEM II STABILITY_ASSEMBLY FACTOR HCF136, CHLOROPLASTIC"/>
    <property type="match status" value="1"/>
</dbReference>
<name>A0A7V1FRF4_9GAMM</name>
<keyword evidence="2" id="KW-0604">Photosystem II</keyword>
<keyword evidence="4" id="KW-0378">Hydrolase</keyword>
<dbReference type="GO" id="GO:0016787">
    <property type="term" value="F:hydrolase activity"/>
    <property type="evidence" value="ECO:0007669"/>
    <property type="project" value="UniProtKB-KW"/>
</dbReference>
<evidence type="ECO:0000259" key="3">
    <source>
        <dbReference type="Pfam" id="PF14870"/>
    </source>
</evidence>
<comment type="caution">
    <text evidence="4">The sequence shown here is derived from an EMBL/GenBank/DDBJ whole genome shotgun (WGS) entry which is preliminary data.</text>
</comment>
<dbReference type="GO" id="GO:0009523">
    <property type="term" value="C:photosystem II"/>
    <property type="evidence" value="ECO:0007669"/>
    <property type="project" value="UniProtKB-KW"/>
</dbReference>
<keyword evidence="1" id="KW-0602">Photosynthesis</keyword>
<gene>
    <name evidence="4" type="ORF">ENH64_07740</name>
</gene>